<dbReference type="SUPFAM" id="SSF55979">
    <property type="entry name" value="DNA clamp"/>
    <property type="match status" value="3"/>
</dbReference>
<name>A0ABP9N0Q2_9GAMM</name>
<keyword evidence="6 10" id="KW-0548">Nucleotidyltransferase</keyword>
<comment type="subcellular location">
    <subcellularLocation>
        <location evidence="1 10">Cytoplasm</location>
    </subcellularLocation>
</comment>
<comment type="similarity">
    <text evidence="2 10">Belongs to the beta sliding clamp family.</text>
</comment>
<dbReference type="Proteomes" id="UP001500631">
    <property type="component" value="Unassembled WGS sequence"/>
</dbReference>
<evidence type="ECO:0000256" key="6">
    <source>
        <dbReference type="ARBA" id="ARBA00022695"/>
    </source>
</evidence>
<dbReference type="NCBIfam" id="TIGR00663">
    <property type="entry name" value="dnan"/>
    <property type="match status" value="1"/>
</dbReference>
<feature type="domain" description="DNA polymerase III beta sliding clamp C-terminal" evidence="13">
    <location>
        <begin position="245"/>
        <end position="365"/>
    </location>
</feature>
<organism evidence="14 15">
    <name type="scientific">Wohlfahrtiimonas larvae</name>
    <dbReference type="NCBI Taxonomy" id="1157986"/>
    <lineage>
        <taxon>Bacteria</taxon>
        <taxon>Pseudomonadati</taxon>
        <taxon>Pseudomonadota</taxon>
        <taxon>Gammaproteobacteria</taxon>
        <taxon>Cardiobacteriales</taxon>
        <taxon>Ignatzschineriaceae</taxon>
        <taxon>Wohlfahrtiimonas</taxon>
    </lineage>
</organism>
<dbReference type="InterPro" id="IPR022635">
    <property type="entry name" value="DNA_polIII_beta_C"/>
</dbReference>
<dbReference type="Gene3D" id="3.10.150.10">
    <property type="entry name" value="DNA Polymerase III, subunit A, domain 2"/>
    <property type="match status" value="1"/>
</dbReference>
<evidence type="ECO:0000259" key="12">
    <source>
        <dbReference type="Pfam" id="PF02767"/>
    </source>
</evidence>
<evidence type="ECO:0000256" key="2">
    <source>
        <dbReference type="ARBA" id="ARBA00010752"/>
    </source>
</evidence>
<keyword evidence="5 10" id="KW-0808">Transferase</keyword>
<evidence type="ECO:0000256" key="4">
    <source>
        <dbReference type="ARBA" id="ARBA00022490"/>
    </source>
</evidence>
<comment type="subunit">
    <text evidence="10">Forms a ring-shaped head-to-tail homodimer around DNA.</text>
</comment>
<sequence length="366" mass="40958">MELIVQREQLLQPLQALIGVTEKGQTLPVLANVKLLVKSEEIILTTTNLEIELSCALPYISSLTGGTTIPAKKLLDILKALPSGIDVHLTINPDKVEIKAGRSKFSLACLPLEEFPVLDHIDFTETLTLPKDRFRLLIQRVAYAMASADVRYFLNGMLLDVQGSEIAAVATDGHRLALSRYTLENSTDISNQYIIPRKAVEELLKLIENEAAPMHLQLSANHLRVELGSMVFTTKLIEGKFPDYKRVIPPVGEKIIMADRVEMIESLTRTSILSQDKFRGIRMNISHCLIKLVAHNPEQEVAEEEVEVNYQGDDFMIAFNASYITDAFKNIEGDMVQLSFTENNSSCLIKNPEDNSVDHVVMPMRL</sequence>
<dbReference type="InterPro" id="IPR022634">
    <property type="entry name" value="DNA_polIII_beta_N"/>
</dbReference>
<evidence type="ECO:0000256" key="10">
    <source>
        <dbReference type="PIRNR" id="PIRNR000804"/>
    </source>
</evidence>
<accession>A0ABP9N0Q2</accession>
<dbReference type="CDD" id="cd00140">
    <property type="entry name" value="beta_clamp"/>
    <property type="match status" value="1"/>
</dbReference>
<keyword evidence="4 10" id="KW-0963">Cytoplasm</keyword>
<dbReference type="Gene3D" id="3.70.10.10">
    <property type="match status" value="1"/>
</dbReference>
<dbReference type="Pfam" id="PF02767">
    <property type="entry name" value="DNA_pol3_beta_2"/>
    <property type="match status" value="1"/>
</dbReference>
<dbReference type="PANTHER" id="PTHR30478:SF0">
    <property type="entry name" value="BETA SLIDING CLAMP"/>
    <property type="match status" value="1"/>
</dbReference>
<dbReference type="PIRSF" id="PIRSF000804">
    <property type="entry name" value="DNA_pol_III_b"/>
    <property type="match status" value="1"/>
</dbReference>
<proteinExistence type="inferred from homology"/>
<feature type="domain" description="DNA polymerase III beta sliding clamp central" evidence="12">
    <location>
        <begin position="128"/>
        <end position="243"/>
    </location>
</feature>
<keyword evidence="9" id="KW-0238">DNA-binding</keyword>
<evidence type="ECO:0000256" key="8">
    <source>
        <dbReference type="ARBA" id="ARBA00022932"/>
    </source>
</evidence>
<keyword evidence="7 10" id="KW-0235">DNA replication</keyword>
<evidence type="ECO:0000313" key="14">
    <source>
        <dbReference type="EMBL" id="GAA5102046.1"/>
    </source>
</evidence>
<dbReference type="EMBL" id="BAABKE010000006">
    <property type="protein sequence ID" value="GAA5102046.1"/>
    <property type="molecule type" value="Genomic_DNA"/>
</dbReference>
<dbReference type="Pfam" id="PF00712">
    <property type="entry name" value="DNA_pol3_beta"/>
    <property type="match status" value="1"/>
</dbReference>
<dbReference type="PANTHER" id="PTHR30478">
    <property type="entry name" value="DNA POLYMERASE III SUBUNIT BETA"/>
    <property type="match status" value="1"/>
</dbReference>
<evidence type="ECO:0000313" key="15">
    <source>
        <dbReference type="Proteomes" id="UP001500631"/>
    </source>
</evidence>
<evidence type="ECO:0000259" key="13">
    <source>
        <dbReference type="Pfam" id="PF02768"/>
    </source>
</evidence>
<keyword evidence="8 10" id="KW-0239">DNA-directed DNA polymerase</keyword>
<dbReference type="SMART" id="SM00480">
    <property type="entry name" value="POL3Bc"/>
    <property type="match status" value="1"/>
</dbReference>
<evidence type="ECO:0000256" key="1">
    <source>
        <dbReference type="ARBA" id="ARBA00004496"/>
    </source>
</evidence>
<evidence type="ECO:0000256" key="9">
    <source>
        <dbReference type="ARBA" id="ARBA00023125"/>
    </source>
</evidence>
<keyword evidence="15" id="KW-1185">Reference proteome</keyword>
<comment type="function">
    <text evidence="10">Confers DNA tethering and processivity to DNA polymerases and other proteins. Acts as a clamp, forming a ring around DNA (a reaction catalyzed by the clamp-loading complex) which diffuses in an ATP-independent manner freely and bidirectionally along dsDNA. Initially characterized for its ability to contact the catalytic subunit of DNA polymerase III (Pol III), a complex, multichain enzyme responsible for most of the replicative synthesis in bacteria; Pol III exhibits 3'-5' exonuclease proofreading activity. The beta chain is required for initiation of replication as well as for processivity of DNA replication.</text>
</comment>
<protein>
    <recommendedName>
        <fullName evidence="3 10">Beta sliding clamp</fullName>
    </recommendedName>
</protein>
<evidence type="ECO:0000256" key="7">
    <source>
        <dbReference type="ARBA" id="ARBA00022705"/>
    </source>
</evidence>
<gene>
    <name evidence="14" type="primary">dnaN</name>
    <name evidence="14" type="ORF">GCM10023338_18850</name>
</gene>
<dbReference type="InterPro" id="IPR001001">
    <property type="entry name" value="DNA_polIII_beta"/>
</dbReference>
<dbReference type="Pfam" id="PF02768">
    <property type="entry name" value="DNA_pol3_beta_3"/>
    <property type="match status" value="1"/>
</dbReference>
<dbReference type="RefSeq" id="WP_077926333.1">
    <property type="nucleotide sequence ID" value="NZ_BAABKE010000006.1"/>
</dbReference>
<dbReference type="InterPro" id="IPR022637">
    <property type="entry name" value="DNA_polIII_beta_cen"/>
</dbReference>
<dbReference type="InterPro" id="IPR046938">
    <property type="entry name" value="DNA_clamp_sf"/>
</dbReference>
<comment type="caution">
    <text evidence="14">The sequence shown here is derived from an EMBL/GenBank/DDBJ whole genome shotgun (WGS) entry which is preliminary data.</text>
</comment>
<reference evidence="15" key="1">
    <citation type="journal article" date="2019" name="Int. J. Syst. Evol. Microbiol.">
        <title>The Global Catalogue of Microorganisms (GCM) 10K type strain sequencing project: providing services to taxonomists for standard genome sequencing and annotation.</title>
        <authorList>
            <consortium name="The Broad Institute Genomics Platform"/>
            <consortium name="The Broad Institute Genome Sequencing Center for Infectious Disease"/>
            <person name="Wu L."/>
            <person name="Ma J."/>
        </authorList>
    </citation>
    <scope>NUCLEOTIDE SEQUENCE [LARGE SCALE GENOMIC DNA]</scope>
    <source>
        <strain evidence="15">JCM 18424</strain>
    </source>
</reference>
<evidence type="ECO:0000259" key="11">
    <source>
        <dbReference type="Pfam" id="PF00712"/>
    </source>
</evidence>
<feature type="domain" description="DNA polymerase III beta sliding clamp N-terminal" evidence="11">
    <location>
        <begin position="1"/>
        <end position="119"/>
    </location>
</feature>
<evidence type="ECO:0000256" key="5">
    <source>
        <dbReference type="ARBA" id="ARBA00022679"/>
    </source>
</evidence>
<evidence type="ECO:0000256" key="3">
    <source>
        <dbReference type="ARBA" id="ARBA00021035"/>
    </source>
</evidence>